<dbReference type="InterPro" id="IPR049012">
    <property type="entry name" value="Mutator_transp_dom"/>
</dbReference>
<name>A0ABQ9GUR4_9NEOP</name>
<feature type="domain" description="Mutator-like transposase" evidence="1">
    <location>
        <begin position="14"/>
        <end position="120"/>
    </location>
</feature>
<keyword evidence="3" id="KW-1185">Reference proteome</keyword>
<sequence>MSKIRENNDTYMPINETAVHIILVTGGGYAQLREFSAAFDMHCMSNKTFLKHVKKVSEAIEDAALQYMLDAAEEVKAIAIRDENVDSDGVPMCAVVADGAWCKHSYKTNCDSLSGVTNFVLMLTDDRDSSVRMKLLETMPYGPNLMVEKVECKNHVLRNYCHKIFDLTKNTKLPVTSRNLLKQQIPRFRTAVDKAIKYRDVRKLTSTHIR</sequence>
<protein>
    <recommendedName>
        <fullName evidence="1">Mutator-like transposase domain-containing protein</fullName>
    </recommendedName>
</protein>
<proteinExistence type="predicted"/>
<organism evidence="2 3">
    <name type="scientific">Dryococelus australis</name>
    <dbReference type="NCBI Taxonomy" id="614101"/>
    <lineage>
        <taxon>Eukaryota</taxon>
        <taxon>Metazoa</taxon>
        <taxon>Ecdysozoa</taxon>
        <taxon>Arthropoda</taxon>
        <taxon>Hexapoda</taxon>
        <taxon>Insecta</taxon>
        <taxon>Pterygota</taxon>
        <taxon>Neoptera</taxon>
        <taxon>Polyneoptera</taxon>
        <taxon>Phasmatodea</taxon>
        <taxon>Verophasmatodea</taxon>
        <taxon>Anareolatae</taxon>
        <taxon>Phasmatidae</taxon>
        <taxon>Eurycanthinae</taxon>
        <taxon>Dryococelus</taxon>
    </lineage>
</organism>
<dbReference type="Proteomes" id="UP001159363">
    <property type="component" value="Chromosome 8"/>
</dbReference>
<accession>A0ABQ9GUR4</accession>
<dbReference type="EMBL" id="JARBHB010000009">
    <property type="protein sequence ID" value="KAJ8875776.1"/>
    <property type="molecule type" value="Genomic_DNA"/>
</dbReference>
<comment type="caution">
    <text evidence="2">The sequence shown here is derived from an EMBL/GenBank/DDBJ whole genome shotgun (WGS) entry which is preliminary data.</text>
</comment>
<feature type="domain" description="Mutator-like transposase" evidence="1">
    <location>
        <begin position="123"/>
        <end position="200"/>
    </location>
</feature>
<evidence type="ECO:0000313" key="2">
    <source>
        <dbReference type="EMBL" id="KAJ8875776.1"/>
    </source>
</evidence>
<evidence type="ECO:0000313" key="3">
    <source>
        <dbReference type="Proteomes" id="UP001159363"/>
    </source>
</evidence>
<dbReference type="Pfam" id="PF20700">
    <property type="entry name" value="Mutator"/>
    <property type="match status" value="2"/>
</dbReference>
<evidence type="ECO:0000259" key="1">
    <source>
        <dbReference type="Pfam" id="PF20700"/>
    </source>
</evidence>
<gene>
    <name evidence="2" type="ORF">PR048_023675</name>
</gene>
<reference evidence="2 3" key="1">
    <citation type="submission" date="2023-02" db="EMBL/GenBank/DDBJ databases">
        <title>LHISI_Scaffold_Assembly.</title>
        <authorList>
            <person name="Stuart O.P."/>
            <person name="Cleave R."/>
            <person name="Magrath M.J.L."/>
            <person name="Mikheyev A.S."/>
        </authorList>
    </citation>
    <scope>NUCLEOTIDE SEQUENCE [LARGE SCALE GENOMIC DNA]</scope>
    <source>
        <strain evidence="2">Daus_M_001</strain>
        <tissue evidence="2">Leg muscle</tissue>
    </source>
</reference>